<dbReference type="AlphaFoldDB" id="A0A2T2XDY1"/>
<evidence type="ECO:0000313" key="7">
    <source>
        <dbReference type="Proteomes" id="UP000242972"/>
    </source>
</evidence>
<dbReference type="EC" id="4.2.1.150" evidence="5"/>
<dbReference type="Gene3D" id="3.90.226.10">
    <property type="entry name" value="2-enoyl-CoA Hydratase, Chain A, domain 1"/>
    <property type="match status" value="1"/>
</dbReference>
<dbReference type="InterPro" id="IPR014748">
    <property type="entry name" value="Enoyl-CoA_hydra_C"/>
</dbReference>
<dbReference type="PANTHER" id="PTHR11941">
    <property type="entry name" value="ENOYL-COA HYDRATASE-RELATED"/>
    <property type="match status" value="1"/>
</dbReference>
<evidence type="ECO:0000256" key="2">
    <source>
        <dbReference type="ARBA" id="ARBA00005254"/>
    </source>
</evidence>
<dbReference type="CDD" id="cd06558">
    <property type="entry name" value="crotonase-like"/>
    <property type="match status" value="1"/>
</dbReference>
<dbReference type="SUPFAM" id="SSF52096">
    <property type="entry name" value="ClpP/crotonase"/>
    <property type="match status" value="1"/>
</dbReference>
<dbReference type="Gene3D" id="1.10.12.10">
    <property type="entry name" value="Lyase 2-enoyl-coa Hydratase, Chain A, domain 2"/>
    <property type="match status" value="1"/>
</dbReference>
<dbReference type="EMBL" id="PXYW01000033">
    <property type="protein sequence ID" value="PSR32721.1"/>
    <property type="molecule type" value="Genomic_DNA"/>
</dbReference>
<dbReference type="GO" id="GO:0018812">
    <property type="term" value="F:3-hydroxyacyl-CoA dehydratase activity"/>
    <property type="evidence" value="ECO:0007669"/>
    <property type="project" value="UniProtKB-EC"/>
</dbReference>
<proteinExistence type="inferred from homology"/>
<evidence type="ECO:0000313" key="6">
    <source>
        <dbReference type="EMBL" id="PSR32721.1"/>
    </source>
</evidence>
<dbReference type="PANTHER" id="PTHR11941:SF54">
    <property type="entry name" value="ENOYL-COA HYDRATASE, MITOCHONDRIAL"/>
    <property type="match status" value="1"/>
</dbReference>
<comment type="pathway">
    <text evidence="1">Lipid metabolism; butanoate metabolism.</text>
</comment>
<reference evidence="6 7" key="1">
    <citation type="journal article" date="2014" name="BMC Genomics">
        <title>Comparison of environmental and isolate Sulfobacillus genomes reveals diverse carbon, sulfur, nitrogen, and hydrogen metabolisms.</title>
        <authorList>
            <person name="Justice N.B."/>
            <person name="Norman A."/>
            <person name="Brown C.T."/>
            <person name="Singh A."/>
            <person name="Thomas B.C."/>
            <person name="Banfield J.F."/>
        </authorList>
    </citation>
    <scope>NUCLEOTIDE SEQUENCE [LARGE SCALE GENOMIC DNA]</scope>
    <source>
        <strain evidence="6">AMDSBA4</strain>
    </source>
</reference>
<evidence type="ECO:0000256" key="4">
    <source>
        <dbReference type="ARBA" id="ARBA00050624"/>
    </source>
</evidence>
<evidence type="ECO:0000256" key="5">
    <source>
        <dbReference type="ARBA" id="ARBA00067035"/>
    </source>
</evidence>
<protein>
    <recommendedName>
        <fullName evidence="5">short-chain-enoyl-CoA hydratase</fullName>
        <ecNumber evidence="5">4.2.1.150</ecNumber>
    </recommendedName>
</protein>
<organism evidence="6 7">
    <name type="scientific">Sulfobacillus benefaciens</name>
    <dbReference type="NCBI Taxonomy" id="453960"/>
    <lineage>
        <taxon>Bacteria</taxon>
        <taxon>Bacillati</taxon>
        <taxon>Bacillota</taxon>
        <taxon>Clostridia</taxon>
        <taxon>Eubacteriales</taxon>
        <taxon>Clostridiales Family XVII. Incertae Sedis</taxon>
        <taxon>Sulfobacillus</taxon>
    </lineage>
</organism>
<keyword evidence="3" id="KW-0456">Lyase</keyword>
<comment type="similarity">
    <text evidence="2">Belongs to the enoyl-CoA hydratase/isomerase family.</text>
</comment>
<gene>
    <name evidence="6" type="ORF">C7B46_13265</name>
</gene>
<evidence type="ECO:0000256" key="3">
    <source>
        <dbReference type="ARBA" id="ARBA00023239"/>
    </source>
</evidence>
<accession>A0A2T2XDY1</accession>
<dbReference type="Proteomes" id="UP000242972">
    <property type="component" value="Unassembled WGS sequence"/>
</dbReference>
<name>A0A2T2XDY1_9FIRM</name>
<comment type="catalytic activity">
    <reaction evidence="4">
        <text>a short-chain (3S)-3-hydroxyacyl-CoA = a short-chain (2E)-enoyl-CoA + H2O</text>
        <dbReference type="Rhea" id="RHEA:52664"/>
        <dbReference type="ChEBI" id="CHEBI:15377"/>
        <dbReference type="ChEBI" id="CHEBI:87488"/>
        <dbReference type="ChEBI" id="CHEBI:136760"/>
        <dbReference type="EC" id="4.2.1.150"/>
    </reaction>
</comment>
<dbReference type="GO" id="GO:0006635">
    <property type="term" value="P:fatty acid beta-oxidation"/>
    <property type="evidence" value="ECO:0007669"/>
    <property type="project" value="TreeGrafter"/>
</dbReference>
<dbReference type="InterPro" id="IPR001753">
    <property type="entry name" value="Enoyl-CoA_hydra/iso"/>
</dbReference>
<dbReference type="Pfam" id="PF00378">
    <property type="entry name" value="ECH_1"/>
    <property type="match status" value="1"/>
</dbReference>
<sequence>MSEASYPGSILEVEYLTDRPVAVLTLSAPPFNIVTVPTREHFAAVFREIEAREDIRVVIIQSRGEHFSSGGDIPGFLQASPEYLSHLADNVAAPDRCSKPVIARLTGYTFGVGFEIAMACDFRMASATTLMALPEMRLGMIPGSGGTQRVARIAGLGRAKDMIFRARRIAAQEALSWGLLTEVVEPEALDSTVWNLVDELLAFSPLAMAKAKMAINAAWETPLQTGLQLEGQMYGFLRTTEDFQTGVQAFKDKRKPKFRGK</sequence>
<dbReference type="InterPro" id="IPR029045">
    <property type="entry name" value="ClpP/crotonase-like_dom_sf"/>
</dbReference>
<comment type="caution">
    <text evidence="6">The sequence shown here is derived from an EMBL/GenBank/DDBJ whole genome shotgun (WGS) entry which is preliminary data.</text>
</comment>
<evidence type="ECO:0000256" key="1">
    <source>
        <dbReference type="ARBA" id="ARBA00005086"/>
    </source>
</evidence>
<dbReference type="FunFam" id="1.10.12.10:FF:000001">
    <property type="entry name" value="Probable enoyl-CoA hydratase, mitochondrial"/>
    <property type="match status" value="1"/>
</dbReference>